<organism evidence="2 3">
    <name type="scientific">Conidiobolus coronatus (strain ATCC 28846 / CBS 209.66 / NRRL 28638)</name>
    <name type="common">Delacroixia coronata</name>
    <dbReference type="NCBI Taxonomy" id="796925"/>
    <lineage>
        <taxon>Eukaryota</taxon>
        <taxon>Fungi</taxon>
        <taxon>Fungi incertae sedis</taxon>
        <taxon>Zoopagomycota</taxon>
        <taxon>Entomophthoromycotina</taxon>
        <taxon>Entomophthoromycetes</taxon>
        <taxon>Entomophthorales</taxon>
        <taxon>Ancylistaceae</taxon>
        <taxon>Conidiobolus</taxon>
    </lineage>
</organism>
<evidence type="ECO:0000256" key="1">
    <source>
        <dbReference type="SAM" id="MobiDB-lite"/>
    </source>
</evidence>
<feature type="region of interest" description="Disordered" evidence="1">
    <location>
        <begin position="16"/>
        <end position="39"/>
    </location>
</feature>
<name>A0A137NTT9_CONC2</name>
<sequence length="141" mass="16125">MSKSLSKSGLDDLLNFYKPSTEESKPTSSKSELVKKLPKTKEGLKKLRHQLKYQHSQTSVQARNKVKGVEITLLDKLKQKQALEGDKLTKNLAAITQNKKKQSETLHKFQDNILNHKVNNPKFKIKKFKKSSKGKDDGFLF</sequence>
<proteinExistence type="predicted"/>
<dbReference type="Proteomes" id="UP000070444">
    <property type="component" value="Unassembled WGS sequence"/>
</dbReference>
<protein>
    <submittedName>
        <fullName evidence="2">Uncharacterized protein</fullName>
    </submittedName>
</protein>
<dbReference type="EMBL" id="KQ964758">
    <property type="protein sequence ID" value="KXN66170.1"/>
    <property type="molecule type" value="Genomic_DNA"/>
</dbReference>
<keyword evidence="3" id="KW-1185">Reference proteome</keyword>
<accession>A0A137NTT9</accession>
<evidence type="ECO:0000313" key="3">
    <source>
        <dbReference type="Proteomes" id="UP000070444"/>
    </source>
</evidence>
<dbReference type="AlphaFoldDB" id="A0A137NTT9"/>
<gene>
    <name evidence="2" type="ORF">CONCODRAFT_12035</name>
</gene>
<evidence type="ECO:0000313" key="2">
    <source>
        <dbReference type="EMBL" id="KXN66170.1"/>
    </source>
</evidence>
<reference evidence="2 3" key="1">
    <citation type="journal article" date="2015" name="Genome Biol. Evol.">
        <title>Phylogenomic analyses indicate that early fungi evolved digesting cell walls of algal ancestors of land plants.</title>
        <authorList>
            <person name="Chang Y."/>
            <person name="Wang S."/>
            <person name="Sekimoto S."/>
            <person name="Aerts A.L."/>
            <person name="Choi C."/>
            <person name="Clum A."/>
            <person name="LaButti K.M."/>
            <person name="Lindquist E.A."/>
            <person name="Yee Ngan C."/>
            <person name="Ohm R.A."/>
            <person name="Salamov A.A."/>
            <person name="Grigoriev I.V."/>
            <person name="Spatafora J.W."/>
            <person name="Berbee M.L."/>
        </authorList>
    </citation>
    <scope>NUCLEOTIDE SEQUENCE [LARGE SCALE GENOMIC DNA]</scope>
    <source>
        <strain evidence="2 3">NRRL 28638</strain>
    </source>
</reference>